<feature type="transmembrane region" description="Helical" evidence="1">
    <location>
        <begin position="270"/>
        <end position="295"/>
    </location>
</feature>
<organism evidence="2 3">
    <name type="scientific">endosymbiont of Galathealinum brachiosum</name>
    <dbReference type="NCBI Taxonomy" id="2200906"/>
    <lineage>
        <taxon>Bacteria</taxon>
        <taxon>Pseudomonadati</taxon>
        <taxon>Pseudomonadota</taxon>
        <taxon>Gammaproteobacteria</taxon>
        <taxon>sulfur-oxidizing symbionts</taxon>
    </lineage>
</organism>
<evidence type="ECO:0000256" key="1">
    <source>
        <dbReference type="SAM" id="Phobius"/>
    </source>
</evidence>
<keyword evidence="1" id="KW-1133">Transmembrane helix</keyword>
<dbReference type="Proteomes" id="UP000254266">
    <property type="component" value="Unassembled WGS sequence"/>
</dbReference>
<feature type="transmembrane region" description="Helical" evidence="1">
    <location>
        <begin position="35"/>
        <end position="54"/>
    </location>
</feature>
<feature type="transmembrane region" description="Helical" evidence="1">
    <location>
        <begin position="66"/>
        <end position="88"/>
    </location>
</feature>
<dbReference type="AlphaFoldDB" id="A0A370DME1"/>
<comment type="caution">
    <text evidence="2">The sequence shown here is derived from an EMBL/GenBank/DDBJ whole genome shotgun (WGS) entry which is preliminary data.</text>
</comment>
<feature type="transmembrane region" description="Helical" evidence="1">
    <location>
        <begin position="133"/>
        <end position="152"/>
    </location>
</feature>
<keyword evidence="3" id="KW-1185">Reference proteome</keyword>
<dbReference type="EMBL" id="QFXC01000003">
    <property type="protein sequence ID" value="RDH85730.1"/>
    <property type="molecule type" value="Genomic_DNA"/>
</dbReference>
<accession>A0A370DME1</accession>
<evidence type="ECO:0000313" key="3">
    <source>
        <dbReference type="Proteomes" id="UP000254266"/>
    </source>
</evidence>
<evidence type="ECO:0000313" key="2">
    <source>
        <dbReference type="EMBL" id="RDH85730.1"/>
    </source>
</evidence>
<keyword evidence="1" id="KW-0812">Transmembrane</keyword>
<feature type="transmembrane region" description="Helical" evidence="1">
    <location>
        <begin position="100"/>
        <end position="121"/>
    </location>
</feature>
<protein>
    <submittedName>
        <fullName evidence="2">Pyridine nucleotide-disulfide oxidoreductase</fullName>
    </submittedName>
</protein>
<proteinExistence type="predicted"/>
<keyword evidence="1" id="KW-0472">Membrane</keyword>
<gene>
    <name evidence="2" type="ORF">DIZ80_02035</name>
</gene>
<sequence length="296" mass="33876">MAVTQTHIETLNKKLNKNSSTLPMLNNLILKSFKFLYAHMFIIGLLITIIFGWSQRDNNYLSAETGTGYLLGIVGGSMMLILLLYPLSKRLKVLTRWIPIRYWFGIHMLFGIIGPTLILFHSNFQLGSTNSSIALFSMLLVAASGLIGRYIYTHIHHGLYGTRITLKELKLDTENNHTHLLSMVNMDDVLDSQLKIMEEKALKPYTGILASFMDVIYLGVNAKHLLVKIIYSLKNNQPADKKMVIDSVNRYTLALRHIAAFKLYERLFSLWHILHLPLFIMMIITAVIHIFAVHIY</sequence>
<name>A0A370DME1_9GAMM</name>
<reference evidence="2 3" key="1">
    <citation type="journal article" date="2018" name="ISME J.">
        <title>Endosymbiont genomes yield clues of tubeworm success.</title>
        <authorList>
            <person name="Li Y."/>
            <person name="Liles M.R."/>
            <person name="Halanych K.M."/>
        </authorList>
    </citation>
    <scope>NUCLEOTIDE SEQUENCE [LARGE SCALE GENOMIC DNA]</scope>
    <source>
        <strain evidence="2">A1464</strain>
    </source>
</reference>